<dbReference type="EMBL" id="LT607409">
    <property type="protein sequence ID" value="SCE95971.1"/>
    <property type="molecule type" value="Genomic_DNA"/>
</dbReference>
<evidence type="ECO:0000313" key="2">
    <source>
        <dbReference type="EMBL" id="SCE95971.1"/>
    </source>
</evidence>
<evidence type="ECO:0000256" key="1">
    <source>
        <dbReference type="SAM" id="MobiDB-lite"/>
    </source>
</evidence>
<reference evidence="3" key="1">
    <citation type="submission" date="2016-06" db="EMBL/GenBank/DDBJ databases">
        <authorList>
            <person name="Varghese N."/>
            <person name="Submissions Spin"/>
        </authorList>
    </citation>
    <scope>NUCLEOTIDE SEQUENCE [LARGE SCALE GENOMIC DNA]</scope>
    <source>
        <strain evidence="3">DSM 45160</strain>
    </source>
</reference>
<sequence length="298" mass="30723">MVSGRGDAIASPQHNRDDFPSGRDIMTYEVSPTSSTYGQESANGSGVREQARQVGSEAAHAGGAVAQTAREQGAEVGREAARQARNLYGDARTQLASQAGEQQRKAAGGLRSLADEMRSMAEQGGQAGPVTELARQAADRVHGAAGWLEEREPGDLITEVRDYARRNPGTFLVGAAVLGVLAGRLTRSISAAGDDSGNGSSTYRGAGAYDPEQTAVIPTPPPAPRTTPDAVPQSGYAEPTQSGYAAPTSGGYTDPTPGSYAEPTRGDYPQHSGTGQPLPPVTQTDPLPGVPSTGSPRP</sequence>
<keyword evidence="3" id="KW-1185">Reference proteome</keyword>
<evidence type="ECO:0000313" key="3">
    <source>
        <dbReference type="Proteomes" id="UP000198224"/>
    </source>
</evidence>
<organism evidence="2 3">
    <name type="scientific">Micromonospora chokoriensis</name>
    <dbReference type="NCBI Taxonomy" id="356851"/>
    <lineage>
        <taxon>Bacteria</taxon>
        <taxon>Bacillati</taxon>
        <taxon>Actinomycetota</taxon>
        <taxon>Actinomycetes</taxon>
        <taxon>Micromonosporales</taxon>
        <taxon>Micromonosporaceae</taxon>
        <taxon>Micromonospora</taxon>
    </lineage>
</organism>
<gene>
    <name evidence="2" type="ORF">GA0070612_2516</name>
</gene>
<feature type="compositionally biased region" description="Polar residues" evidence="1">
    <location>
        <begin position="30"/>
        <end position="44"/>
    </location>
</feature>
<dbReference type="Proteomes" id="UP000198224">
    <property type="component" value="Chromosome I"/>
</dbReference>
<feature type="compositionally biased region" description="Polar residues" evidence="1">
    <location>
        <begin position="271"/>
        <end position="285"/>
    </location>
</feature>
<accession>A0A1C4WJB3</accession>
<feature type="region of interest" description="Disordered" evidence="1">
    <location>
        <begin position="190"/>
        <end position="298"/>
    </location>
</feature>
<feature type="compositionally biased region" description="Low complexity" evidence="1">
    <location>
        <begin position="55"/>
        <end position="69"/>
    </location>
</feature>
<dbReference type="AlphaFoldDB" id="A0A1C4WJB3"/>
<protein>
    <submittedName>
        <fullName evidence="2">Uncharacterized protein</fullName>
    </submittedName>
</protein>
<proteinExistence type="predicted"/>
<name>A0A1C4WJB3_9ACTN</name>
<feature type="compositionally biased region" description="Low complexity" evidence="1">
    <location>
        <begin position="190"/>
        <end position="201"/>
    </location>
</feature>
<feature type="region of interest" description="Disordered" evidence="1">
    <location>
        <begin position="1"/>
        <end position="80"/>
    </location>
</feature>